<protein>
    <submittedName>
        <fullName evidence="18">LRR receptor-like serine/threonine-protein kinase</fullName>
    </submittedName>
</protein>
<keyword evidence="6 16" id="KW-0732">Signal</keyword>
<dbReference type="SUPFAM" id="SSF52058">
    <property type="entry name" value="L domain-like"/>
    <property type="match status" value="3"/>
</dbReference>
<dbReference type="SMART" id="SM00369">
    <property type="entry name" value="LRR_TYP"/>
    <property type="match status" value="10"/>
</dbReference>
<dbReference type="FunFam" id="1.10.510.10:FF:000192">
    <property type="entry name" value="LRR receptor-like serine/threonine-protein kinase RPK2"/>
    <property type="match status" value="1"/>
</dbReference>
<evidence type="ECO:0000256" key="4">
    <source>
        <dbReference type="ARBA" id="ARBA00022614"/>
    </source>
</evidence>
<dbReference type="Gene3D" id="1.10.510.10">
    <property type="entry name" value="Transferase(Phosphotransferase) domain 1"/>
    <property type="match status" value="1"/>
</dbReference>
<evidence type="ECO:0000256" key="12">
    <source>
        <dbReference type="ARBA" id="ARBA00023170"/>
    </source>
</evidence>
<dbReference type="InterPro" id="IPR032675">
    <property type="entry name" value="LRR_dom_sf"/>
</dbReference>
<keyword evidence="19" id="KW-1185">Reference proteome</keyword>
<gene>
    <name evidence="18" type="ORF">AAHA92_33229</name>
</gene>
<evidence type="ECO:0000256" key="9">
    <source>
        <dbReference type="ARBA" id="ARBA00022840"/>
    </source>
</evidence>
<evidence type="ECO:0000256" key="1">
    <source>
        <dbReference type="ARBA" id="ARBA00004251"/>
    </source>
</evidence>
<dbReference type="Gene3D" id="3.30.200.20">
    <property type="entry name" value="Phosphorylase Kinase, domain 1"/>
    <property type="match status" value="1"/>
</dbReference>
<dbReference type="InterPro" id="IPR000719">
    <property type="entry name" value="Prot_kinase_dom"/>
</dbReference>
<dbReference type="InterPro" id="IPR001611">
    <property type="entry name" value="Leu-rich_rpt"/>
</dbReference>
<keyword evidence="8" id="KW-0547">Nucleotide-binding</keyword>
<comment type="subcellular location">
    <subcellularLocation>
        <location evidence="1">Cell membrane</location>
        <topology evidence="1">Single-pass type I membrane protein</topology>
    </subcellularLocation>
</comment>
<proteinExistence type="inferred from homology"/>
<dbReference type="InterPro" id="IPR050647">
    <property type="entry name" value="Plant_LRR-RLKs"/>
</dbReference>
<feature type="signal peptide" evidence="16">
    <location>
        <begin position="1"/>
        <end position="24"/>
    </location>
</feature>
<dbReference type="InterPro" id="IPR003591">
    <property type="entry name" value="Leu-rich_rpt_typical-subtyp"/>
</dbReference>
<dbReference type="Pfam" id="PF08263">
    <property type="entry name" value="LRRNT_2"/>
    <property type="match status" value="1"/>
</dbReference>
<evidence type="ECO:0000256" key="13">
    <source>
        <dbReference type="ARBA" id="ARBA00023180"/>
    </source>
</evidence>
<dbReference type="PROSITE" id="PS00108">
    <property type="entry name" value="PROTEIN_KINASE_ST"/>
    <property type="match status" value="1"/>
</dbReference>
<evidence type="ECO:0000256" key="10">
    <source>
        <dbReference type="ARBA" id="ARBA00022989"/>
    </source>
</evidence>
<evidence type="ECO:0000256" key="2">
    <source>
        <dbReference type="ARBA" id="ARBA00008684"/>
    </source>
</evidence>
<reference evidence="18 19" key="1">
    <citation type="submission" date="2024-06" db="EMBL/GenBank/DDBJ databases">
        <title>A chromosome level genome sequence of Diviner's sage (Salvia divinorum).</title>
        <authorList>
            <person name="Ford S.A."/>
            <person name="Ro D.-K."/>
            <person name="Ness R.W."/>
            <person name="Phillips M.A."/>
        </authorList>
    </citation>
    <scope>NUCLEOTIDE SEQUENCE [LARGE SCALE GENOMIC DNA]</scope>
    <source>
        <strain evidence="18">SAF-2024a</strain>
        <tissue evidence="18">Leaf</tissue>
    </source>
</reference>
<keyword evidence="9" id="KW-0067">ATP-binding</keyword>
<comment type="caution">
    <text evidence="18">The sequence shown here is derived from an EMBL/GenBank/DDBJ whole genome shotgun (WGS) entry which is preliminary data.</text>
</comment>
<keyword evidence="13" id="KW-0325">Glycoprotein</keyword>
<organism evidence="18 19">
    <name type="scientific">Salvia divinorum</name>
    <name type="common">Maria pastora</name>
    <name type="synonym">Diviner's sage</name>
    <dbReference type="NCBI Taxonomy" id="28513"/>
    <lineage>
        <taxon>Eukaryota</taxon>
        <taxon>Viridiplantae</taxon>
        <taxon>Streptophyta</taxon>
        <taxon>Embryophyta</taxon>
        <taxon>Tracheophyta</taxon>
        <taxon>Spermatophyta</taxon>
        <taxon>Magnoliopsida</taxon>
        <taxon>eudicotyledons</taxon>
        <taxon>Gunneridae</taxon>
        <taxon>Pentapetalae</taxon>
        <taxon>asterids</taxon>
        <taxon>lamiids</taxon>
        <taxon>Lamiales</taxon>
        <taxon>Lamiaceae</taxon>
        <taxon>Nepetoideae</taxon>
        <taxon>Mentheae</taxon>
        <taxon>Salviinae</taxon>
        <taxon>Salvia</taxon>
        <taxon>Salvia subgen. Calosphace</taxon>
    </lineage>
</organism>
<evidence type="ECO:0000256" key="11">
    <source>
        <dbReference type="ARBA" id="ARBA00023136"/>
    </source>
</evidence>
<keyword evidence="3" id="KW-1003">Cell membrane</keyword>
<dbReference type="InterPro" id="IPR011009">
    <property type="entry name" value="Kinase-like_dom_sf"/>
</dbReference>
<dbReference type="InterPro" id="IPR008271">
    <property type="entry name" value="Ser/Thr_kinase_AS"/>
</dbReference>
<evidence type="ECO:0000256" key="16">
    <source>
        <dbReference type="SAM" id="SignalP"/>
    </source>
</evidence>
<dbReference type="GO" id="GO:0006952">
    <property type="term" value="P:defense response"/>
    <property type="evidence" value="ECO:0007669"/>
    <property type="project" value="UniProtKB-ARBA"/>
</dbReference>
<dbReference type="FunFam" id="3.80.10.10:FF:000101">
    <property type="entry name" value="LRR receptor-like serine/threonine-protein kinase ERECTA"/>
    <property type="match status" value="1"/>
</dbReference>
<evidence type="ECO:0000256" key="8">
    <source>
        <dbReference type="ARBA" id="ARBA00022741"/>
    </source>
</evidence>
<evidence type="ECO:0000256" key="5">
    <source>
        <dbReference type="ARBA" id="ARBA00022692"/>
    </source>
</evidence>
<dbReference type="SUPFAM" id="SSF56112">
    <property type="entry name" value="Protein kinase-like (PK-like)"/>
    <property type="match status" value="1"/>
</dbReference>
<dbReference type="Proteomes" id="UP001567538">
    <property type="component" value="Unassembled WGS sequence"/>
</dbReference>
<sequence length="1132" mass="121361">MSTPTRALLAVALCAFLTATLTCAGIVSEIEALLSFKANLHDPRGALAGWDASTTSAPCDWRGIRCSAATVVVELRLPRLQLTGRLTPHLANLAHLQTLSLHSNNLNGSIPPALSACSFLRALYLQENSLSGVFPPAFFTNLTRLGVLNLSHNLFSGQISPHIPPSMRVLDLSSNSFSGPIPSNFSAAHQLQLINLSYNRFSGQIPAAIGALQKLQYFWIDANSVYGTIPSALSSCSSLIHISAGDNMISGVVPATIGALQNLQVISLPHNHLTGVVSLSLLCNISVLNATIRIVDLSFNSLTGIGNDDGKNCHSVLQVLDLHENQIAGTFPDLLMNFSTLRSLDVSGNLISGLLAENVGDLVNLEEFRAGNNSLTGGIPESVTKCGVLKVLDLGKNRFSGSIPEFLGEMGNLTTLILGGNAFTGVVPSSIGSLEALQVLDLSDNVLNGAVPLELMSLANLTTLNLSFNRFSSQVLMNIGELKGLEVLNMSGCELSGVIPSSIGNLLKLTSLDLSKQNLSGELPFELFGSPRLQVVALEENSFSGNVPEGFSSLSSLQKLNLSWNAFSGEIPASYGFLRSLNALSLSANRLSGAIPVELSNCTGLEVLELRENGLTGQIPADFSKNSHLQRLDLGQNSLTGPIPASISNCSSLEVLLLNSNQVSGGFPEALSKLLILKELDVSSNNLTGAVPASLSSISTLQSLNLSANGFEGEIPPALAARFSDPSVYAMNKDLCGEPLGRNCKRVNERKRKKLILFIVVIAVGSLMLLLCCCGYVYSLLRWRKKLRAGAEGVKKQSPSPGSQGARGSEEHGQPKLIMFNNMITYAETVEATRQYDEENVLSRGKYGLLFKATYADGMVLAIRRLPDTSIDESTFRKEAESLGKVKHRNLTVLRGYYAGPPPDMRFLVYDYMPNGNLATLLQEASHQEGHVLNWPMRHLIALGIARGLAFLHSVSIIHGDVKPQNVLFDADFEAHLSDFGLDKVTIATAPAEASTSASPIGTLGYVAPEATLTGKPTKEADVYSFGIVVLEILTGKKPVMFTEDEDIVKWVKRQLQRGQISELLEPGLVELDPESSEWEEFLLGVKVGLLCTMPDPLERPSMNDVVFMLEGCRLGPEIPSSADPTTLPSPS</sequence>
<keyword evidence="4" id="KW-0433">Leucine-rich repeat</keyword>
<feature type="region of interest" description="Disordered" evidence="14">
    <location>
        <begin position="792"/>
        <end position="811"/>
    </location>
</feature>
<evidence type="ECO:0000256" key="6">
    <source>
        <dbReference type="ARBA" id="ARBA00022729"/>
    </source>
</evidence>
<comment type="similarity">
    <text evidence="2">Belongs to the protein kinase superfamily. Ser/Thr protein kinase family.</text>
</comment>
<keyword evidence="10 15" id="KW-1133">Transmembrane helix</keyword>
<feature type="transmembrane region" description="Helical" evidence="15">
    <location>
        <begin position="755"/>
        <end position="778"/>
    </location>
</feature>
<dbReference type="SMART" id="SM00220">
    <property type="entry name" value="S_TKc"/>
    <property type="match status" value="1"/>
</dbReference>
<keyword evidence="12" id="KW-0675">Receptor</keyword>
<dbReference type="FunFam" id="3.80.10.10:FF:000095">
    <property type="entry name" value="LRR receptor-like serine/threonine-protein kinase GSO1"/>
    <property type="match status" value="2"/>
</dbReference>
<evidence type="ECO:0000256" key="14">
    <source>
        <dbReference type="SAM" id="MobiDB-lite"/>
    </source>
</evidence>
<dbReference type="EMBL" id="JBEAFC010000014">
    <property type="protein sequence ID" value="KAL1533332.1"/>
    <property type="molecule type" value="Genomic_DNA"/>
</dbReference>
<dbReference type="GO" id="GO:0005524">
    <property type="term" value="F:ATP binding"/>
    <property type="evidence" value="ECO:0007669"/>
    <property type="project" value="UniProtKB-KW"/>
</dbReference>
<dbReference type="PROSITE" id="PS51450">
    <property type="entry name" value="LRR"/>
    <property type="match status" value="1"/>
</dbReference>
<evidence type="ECO:0000259" key="17">
    <source>
        <dbReference type="PROSITE" id="PS50011"/>
    </source>
</evidence>
<dbReference type="GO" id="GO:0051707">
    <property type="term" value="P:response to other organism"/>
    <property type="evidence" value="ECO:0007669"/>
    <property type="project" value="UniProtKB-ARBA"/>
</dbReference>
<evidence type="ECO:0000256" key="15">
    <source>
        <dbReference type="SAM" id="Phobius"/>
    </source>
</evidence>
<evidence type="ECO:0000256" key="3">
    <source>
        <dbReference type="ARBA" id="ARBA00022475"/>
    </source>
</evidence>
<dbReference type="AlphaFoldDB" id="A0ABD1FNB5"/>
<dbReference type="PANTHER" id="PTHR48056:SF28">
    <property type="entry name" value="PROTEIN KINASE DOMAIN-CONTAINING PROTEIN"/>
    <property type="match status" value="1"/>
</dbReference>
<evidence type="ECO:0000313" key="18">
    <source>
        <dbReference type="EMBL" id="KAL1533332.1"/>
    </source>
</evidence>
<keyword evidence="7" id="KW-0677">Repeat</keyword>
<dbReference type="Pfam" id="PF00069">
    <property type="entry name" value="Pkinase"/>
    <property type="match status" value="1"/>
</dbReference>
<dbReference type="GO" id="GO:0005886">
    <property type="term" value="C:plasma membrane"/>
    <property type="evidence" value="ECO:0007669"/>
    <property type="project" value="UniProtKB-SubCell"/>
</dbReference>
<dbReference type="PANTHER" id="PTHR48056">
    <property type="entry name" value="LRR RECEPTOR-LIKE SERINE/THREONINE-PROTEIN KINASE-RELATED"/>
    <property type="match status" value="1"/>
</dbReference>
<dbReference type="Pfam" id="PF00560">
    <property type="entry name" value="LRR_1"/>
    <property type="match status" value="8"/>
</dbReference>
<dbReference type="InterPro" id="IPR013210">
    <property type="entry name" value="LRR_N_plant-typ"/>
</dbReference>
<keyword evidence="5 15" id="KW-0812">Transmembrane</keyword>
<dbReference type="Pfam" id="PF13855">
    <property type="entry name" value="LRR_8"/>
    <property type="match status" value="3"/>
</dbReference>
<feature type="chain" id="PRO_5044742708" evidence="16">
    <location>
        <begin position="25"/>
        <end position="1132"/>
    </location>
</feature>
<evidence type="ECO:0000256" key="7">
    <source>
        <dbReference type="ARBA" id="ARBA00022737"/>
    </source>
</evidence>
<keyword evidence="11 15" id="KW-0472">Membrane</keyword>
<evidence type="ECO:0000313" key="19">
    <source>
        <dbReference type="Proteomes" id="UP001567538"/>
    </source>
</evidence>
<feature type="domain" description="Protein kinase" evidence="17">
    <location>
        <begin position="836"/>
        <end position="1119"/>
    </location>
</feature>
<dbReference type="FunFam" id="3.30.200.20:FF:000404">
    <property type="entry name" value="Putative LRR receptor-like serine/threonine-protein kinase"/>
    <property type="match status" value="1"/>
</dbReference>
<accession>A0ABD1FNB5</accession>
<name>A0ABD1FNB5_SALDI</name>
<dbReference type="PROSITE" id="PS50011">
    <property type="entry name" value="PROTEIN_KINASE_DOM"/>
    <property type="match status" value="1"/>
</dbReference>
<dbReference type="Gene3D" id="3.80.10.10">
    <property type="entry name" value="Ribonuclease Inhibitor"/>
    <property type="match status" value="4"/>
</dbReference>